<name>A8Q831_MALGO</name>
<dbReference type="InterPro" id="IPR039577">
    <property type="entry name" value="Rad18"/>
</dbReference>
<dbReference type="GO" id="GO:0006301">
    <property type="term" value="P:DNA damage tolerance"/>
    <property type="evidence" value="ECO:0007669"/>
    <property type="project" value="InterPro"/>
</dbReference>
<evidence type="ECO:0000313" key="7">
    <source>
        <dbReference type="EMBL" id="EDP42433.1"/>
    </source>
</evidence>
<dbReference type="GO" id="GO:0008270">
    <property type="term" value="F:zinc ion binding"/>
    <property type="evidence" value="ECO:0007669"/>
    <property type="project" value="UniProtKB-KW"/>
</dbReference>
<dbReference type="SMART" id="SM00184">
    <property type="entry name" value="RING"/>
    <property type="match status" value="1"/>
</dbReference>
<evidence type="ECO:0000256" key="4">
    <source>
        <dbReference type="PROSITE-ProRule" id="PRU00175"/>
    </source>
</evidence>
<evidence type="ECO:0000256" key="2">
    <source>
        <dbReference type="ARBA" id="ARBA00022771"/>
    </source>
</evidence>
<dbReference type="InterPro" id="IPR018957">
    <property type="entry name" value="Znf_C3HC4_RING-type"/>
</dbReference>
<dbReference type="Pfam" id="PF00097">
    <property type="entry name" value="zf-C3HC4"/>
    <property type="match status" value="1"/>
</dbReference>
<dbReference type="InterPro" id="IPR017907">
    <property type="entry name" value="Znf_RING_CS"/>
</dbReference>
<dbReference type="GeneID" id="5853953"/>
<feature type="region of interest" description="Disordered" evidence="5">
    <location>
        <begin position="1"/>
        <end position="25"/>
    </location>
</feature>
<dbReference type="Proteomes" id="UP000008837">
    <property type="component" value="Unassembled WGS sequence"/>
</dbReference>
<feature type="compositionally biased region" description="Basic and acidic residues" evidence="5">
    <location>
        <begin position="284"/>
        <end position="297"/>
    </location>
</feature>
<feature type="compositionally biased region" description="Polar residues" evidence="5">
    <location>
        <begin position="267"/>
        <end position="282"/>
    </location>
</feature>
<dbReference type="KEGG" id="mgl:MGL_3191"/>
<sequence>MRIDSVGIRKRPKLDSDSDDVANGHDDYQNHAKDALAQIEQGLLCGICIELYDRPCVLSPCGHVFCASCLVSWFSVAQEVNEDPYEERRTGLVRRKKVCPSCRAQIVSPPLELWALKDVLAAIHNYRGTAPSTNEIQQSLWDGLFDPTTFYHVIRDQDDGVLRCGMCSSEILEGQCTNRECGIIYENLSEEERAWHASENVHDDSDMISDDDNDDEDAGSLDDFVVDDDVDEGDDVNVSTNESEHTDEESRSVSSDSSVSVIDNSSARNQPSRPVSISSDGDTSSEHSDESNSRNDESSADDECTEVPLNASFVRRKRLEALMKSRARRRDASRSLDLVDQDSRSADATDHDDVST</sequence>
<dbReference type="VEuPathDB" id="FungiDB:MGL_3191"/>
<feature type="compositionally biased region" description="Acidic residues" evidence="5">
    <location>
        <begin position="206"/>
        <end position="235"/>
    </location>
</feature>
<feature type="compositionally biased region" description="Basic and acidic residues" evidence="5">
    <location>
        <begin position="341"/>
        <end position="356"/>
    </location>
</feature>
<organism evidence="7 8">
    <name type="scientific">Malassezia globosa (strain ATCC MYA-4612 / CBS 7966)</name>
    <name type="common">Dandruff-associated fungus</name>
    <dbReference type="NCBI Taxonomy" id="425265"/>
    <lineage>
        <taxon>Eukaryota</taxon>
        <taxon>Fungi</taxon>
        <taxon>Dikarya</taxon>
        <taxon>Basidiomycota</taxon>
        <taxon>Ustilaginomycotina</taxon>
        <taxon>Malasseziomycetes</taxon>
        <taxon>Malasseziales</taxon>
        <taxon>Malasseziaceae</taxon>
        <taxon>Malassezia</taxon>
    </lineage>
</organism>
<feature type="compositionally biased region" description="Basic and acidic residues" evidence="5">
    <location>
        <begin position="242"/>
        <end position="251"/>
    </location>
</feature>
<proteinExistence type="predicted"/>
<dbReference type="PROSITE" id="PS50089">
    <property type="entry name" value="ZF_RING_2"/>
    <property type="match status" value="1"/>
</dbReference>
<dbReference type="STRING" id="425265.A8Q831"/>
<dbReference type="EMBL" id="AAYY01000011">
    <property type="protein sequence ID" value="EDP42433.1"/>
    <property type="molecule type" value="Genomic_DNA"/>
</dbReference>
<dbReference type="PROSITE" id="PS00518">
    <property type="entry name" value="ZF_RING_1"/>
    <property type="match status" value="1"/>
</dbReference>
<dbReference type="GO" id="GO:0003697">
    <property type="term" value="F:single-stranded DNA binding"/>
    <property type="evidence" value="ECO:0007669"/>
    <property type="project" value="InterPro"/>
</dbReference>
<keyword evidence="1" id="KW-0479">Metal-binding</keyword>
<gene>
    <name evidence="7" type="ORF">MGL_3191</name>
</gene>
<keyword evidence="3" id="KW-0862">Zinc</keyword>
<evidence type="ECO:0000256" key="1">
    <source>
        <dbReference type="ARBA" id="ARBA00022723"/>
    </source>
</evidence>
<evidence type="ECO:0000313" key="8">
    <source>
        <dbReference type="Proteomes" id="UP000008837"/>
    </source>
</evidence>
<dbReference type="Gene3D" id="3.30.40.10">
    <property type="entry name" value="Zinc/RING finger domain, C3HC4 (zinc finger)"/>
    <property type="match status" value="1"/>
</dbReference>
<dbReference type="InParanoid" id="A8Q831"/>
<comment type="caution">
    <text evidence="7">The sequence shown here is derived from an EMBL/GenBank/DDBJ whole genome shotgun (WGS) entry which is preliminary data.</text>
</comment>
<dbReference type="InterPro" id="IPR013083">
    <property type="entry name" value="Znf_RING/FYVE/PHD"/>
</dbReference>
<dbReference type="GO" id="GO:0006513">
    <property type="term" value="P:protein monoubiquitination"/>
    <property type="evidence" value="ECO:0007669"/>
    <property type="project" value="InterPro"/>
</dbReference>
<dbReference type="SUPFAM" id="SSF57850">
    <property type="entry name" value="RING/U-box"/>
    <property type="match status" value="1"/>
</dbReference>
<dbReference type="OMA" id="NIVHMFI"/>
<dbReference type="InterPro" id="IPR001841">
    <property type="entry name" value="Znf_RING"/>
</dbReference>
<dbReference type="OrthoDB" id="6105938at2759"/>
<dbReference type="PANTHER" id="PTHR14134">
    <property type="entry name" value="E3 UBIQUITIN-PROTEIN LIGASE RAD18"/>
    <property type="match status" value="1"/>
</dbReference>
<dbReference type="RefSeq" id="XP_001729647.1">
    <property type="nucleotide sequence ID" value="XM_001729595.1"/>
</dbReference>
<keyword evidence="8" id="KW-1185">Reference proteome</keyword>
<evidence type="ECO:0000259" key="6">
    <source>
        <dbReference type="PROSITE" id="PS50089"/>
    </source>
</evidence>
<feature type="domain" description="RING-type" evidence="6">
    <location>
        <begin position="45"/>
        <end position="103"/>
    </location>
</feature>
<keyword evidence="2 4" id="KW-0863">Zinc-finger</keyword>
<dbReference type="GO" id="GO:0061630">
    <property type="term" value="F:ubiquitin protein ligase activity"/>
    <property type="evidence" value="ECO:0007669"/>
    <property type="project" value="InterPro"/>
</dbReference>
<evidence type="ECO:0000256" key="5">
    <source>
        <dbReference type="SAM" id="MobiDB-lite"/>
    </source>
</evidence>
<accession>A8Q831</accession>
<protein>
    <recommendedName>
        <fullName evidence="6">RING-type domain-containing protein</fullName>
    </recommendedName>
</protein>
<feature type="region of interest" description="Disordered" evidence="5">
    <location>
        <begin position="200"/>
        <end position="356"/>
    </location>
</feature>
<feature type="compositionally biased region" description="Low complexity" evidence="5">
    <location>
        <begin position="252"/>
        <end position="266"/>
    </location>
</feature>
<evidence type="ECO:0000256" key="3">
    <source>
        <dbReference type="ARBA" id="ARBA00022833"/>
    </source>
</evidence>
<dbReference type="AlphaFoldDB" id="A8Q831"/>
<reference evidence="7 8" key="1">
    <citation type="journal article" date="2007" name="Proc. Natl. Acad. Sci. U.S.A.">
        <title>Dandruff-associated Malassezia genomes reveal convergent and divergent virulence traits shared with plant and human fungal pathogens.</title>
        <authorList>
            <person name="Xu J."/>
            <person name="Saunders C.W."/>
            <person name="Hu P."/>
            <person name="Grant R.A."/>
            <person name="Boekhout T."/>
            <person name="Kuramae E.E."/>
            <person name="Kronstad J.W."/>
            <person name="Deangelis Y.M."/>
            <person name="Reeder N.L."/>
            <person name="Johnstone K.R."/>
            <person name="Leland M."/>
            <person name="Fieno A.M."/>
            <person name="Begley W.M."/>
            <person name="Sun Y."/>
            <person name="Lacey M.P."/>
            <person name="Chaudhary T."/>
            <person name="Keough T."/>
            <person name="Chu L."/>
            <person name="Sears R."/>
            <person name="Yuan B."/>
            <person name="Dawson T.L.Jr."/>
        </authorList>
    </citation>
    <scope>NUCLEOTIDE SEQUENCE [LARGE SCALE GENOMIC DNA]</scope>
    <source>
        <strain evidence="8">ATCC MYA-4612 / CBS 7966</strain>
    </source>
</reference>